<dbReference type="PANTHER" id="PTHR33495">
    <property type="entry name" value="ANTI-SIGMA FACTOR ANTAGONIST TM_1081-RELATED-RELATED"/>
    <property type="match status" value="1"/>
</dbReference>
<name>Q2SPR4_HAHCH</name>
<dbReference type="SUPFAM" id="SSF52091">
    <property type="entry name" value="SpoIIaa-like"/>
    <property type="match status" value="1"/>
</dbReference>
<dbReference type="STRING" id="349521.HCH_00450"/>
<dbReference type="GO" id="GO:0043856">
    <property type="term" value="F:anti-sigma factor antagonist activity"/>
    <property type="evidence" value="ECO:0007669"/>
    <property type="project" value="TreeGrafter"/>
</dbReference>
<dbReference type="EMBL" id="CP000155">
    <property type="protein sequence ID" value="ABC27360.1"/>
    <property type="molecule type" value="Genomic_DNA"/>
</dbReference>
<dbReference type="HOGENOM" id="CLU_115403_9_1_6"/>
<dbReference type="PROSITE" id="PS50801">
    <property type="entry name" value="STAS"/>
    <property type="match status" value="1"/>
</dbReference>
<protein>
    <submittedName>
        <fullName evidence="2">Anti-anti-sigma regulatory factor</fullName>
    </submittedName>
</protein>
<accession>Q2SPR4</accession>
<dbReference type="InterPro" id="IPR002645">
    <property type="entry name" value="STAS_dom"/>
</dbReference>
<evidence type="ECO:0000313" key="2">
    <source>
        <dbReference type="EMBL" id="ABC27360.1"/>
    </source>
</evidence>
<dbReference type="CDD" id="cd07043">
    <property type="entry name" value="STAS_anti-anti-sigma_factors"/>
    <property type="match status" value="1"/>
</dbReference>
<evidence type="ECO:0000259" key="1">
    <source>
        <dbReference type="PROSITE" id="PS50801"/>
    </source>
</evidence>
<dbReference type="PANTHER" id="PTHR33495:SF15">
    <property type="entry name" value="STAS DOMAIN-CONTAINING PROTEIN"/>
    <property type="match status" value="1"/>
</dbReference>
<dbReference type="eggNOG" id="COG1366">
    <property type="taxonomic scope" value="Bacteria"/>
</dbReference>
<reference evidence="2 3" key="1">
    <citation type="journal article" date="2005" name="Nucleic Acids Res.">
        <title>Genomic blueprint of Hahella chejuensis, a marine microbe producing an algicidal agent.</title>
        <authorList>
            <person name="Jeong H."/>
            <person name="Yim J.H."/>
            <person name="Lee C."/>
            <person name="Choi S.-H."/>
            <person name="Park Y.K."/>
            <person name="Yoon S.H."/>
            <person name="Hur C.-G."/>
            <person name="Kang H.-Y."/>
            <person name="Kim D."/>
            <person name="Lee H.H."/>
            <person name="Park K.H."/>
            <person name="Park S.-H."/>
            <person name="Park H.-S."/>
            <person name="Lee H.K."/>
            <person name="Oh T.K."/>
            <person name="Kim J.F."/>
        </authorList>
    </citation>
    <scope>NUCLEOTIDE SEQUENCE [LARGE SCALE GENOMIC DNA]</scope>
    <source>
        <strain evidence="2 3">KCTC 2396</strain>
    </source>
</reference>
<organism evidence="2 3">
    <name type="scientific">Hahella chejuensis (strain KCTC 2396)</name>
    <dbReference type="NCBI Taxonomy" id="349521"/>
    <lineage>
        <taxon>Bacteria</taxon>
        <taxon>Pseudomonadati</taxon>
        <taxon>Pseudomonadota</taxon>
        <taxon>Gammaproteobacteria</taxon>
        <taxon>Oceanospirillales</taxon>
        <taxon>Hahellaceae</taxon>
        <taxon>Hahella</taxon>
    </lineage>
</organism>
<dbReference type="Pfam" id="PF01740">
    <property type="entry name" value="STAS"/>
    <property type="match status" value="1"/>
</dbReference>
<dbReference type="Proteomes" id="UP000000238">
    <property type="component" value="Chromosome"/>
</dbReference>
<dbReference type="InterPro" id="IPR036513">
    <property type="entry name" value="STAS_dom_sf"/>
</dbReference>
<feature type="domain" description="STAS" evidence="1">
    <location>
        <begin position="3"/>
        <end position="100"/>
    </location>
</feature>
<sequence>MSIETKITSDGSAVTIYIRGRFDFSVVNQFREAYEAYKQKTHFYIDMRQTEHMDSSALGMLLNMRSYLGSDAVKIEIVNCSPGIRKILEIAKFDKKFAIS</sequence>
<dbReference type="Gene3D" id="3.30.750.24">
    <property type="entry name" value="STAS domain"/>
    <property type="match status" value="1"/>
</dbReference>
<proteinExistence type="predicted"/>
<dbReference type="KEGG" id="hch:HCH_00450"/>
<dbReference type="RefSeq" id="WP_011394437.1">
    <property type="nucleotide sequence ID" value="NC_007645.1"/>
</dbReference>
<evidence type="ECO:0000313" key="3">
    <source>
        <dbReference type="Proteomes" id="UP000000238"/>
    </source>
</evidence>
<dbReference type="AlphaFoldDB" id="Q2SPR4"/>
<dbReference type="OrthoDB" id="278639at2"/>
<keyword evidence="3" id="KW-1185">Reference proteome</keyword>
<gene>
    <name evidence="2" type="ordered locus">HCH_00450</name>
</gene>